<dbReference type="PANTHER" id="PTHR31272">
    <property type="entry name" value="CYTOCHROME C-TYPE BIOGENESIS PROTEIN HI_1454-RELATED"/>
    <property type="match status" value="1"/>
</dbReference>
<dbReference type="OrthoDB" id="9803065at2"/>
<dbReference type="PANTHER" id="PTHR31272:SF4">
    <property type="entry name" value="CYTOCHROME C-TYPE BIOGENESIS PROTEIN HI_1454-RELATED"/>
    <property type="match status" value="1"/>
</dbReference>
<feature type="transmembrane region" description="Helical" evidence="1">
    <location>
        <begin position="125"/>
        <end position="148"/>
    </location>
</feature>
<dbReference type="Pfam" id="PF13386">
    <property type="entry name" value="DsbD_2"/>
    <property type="match status" value="1"/>
</dbReference>
<organism evidence="3 4">
    <name type="scientific">Pseudoclavibacter caeni</name>
    <dbReference type="NCBI Taxonomy" id="908846"/>
    <lineage>
        <taxon>Bacteria</taxon>
        <taxon>Bacillati</taxon>
        <taxon>Actinomycetota</taxon>
        <taxon>Actinomycetes</taxon>
        <taxon>Micrococcales</taxon>
        <taxon>Microbacteriaceae</taxon>
        <taxon>Pseudoclavibacter</taxon>
    </lineage>
</organism>
<feature type="transmembrane region" description="Helical" evidence="1">
    <location>
        <begin position="91"/>
        <end position="113"/>
    </location>
</feature>
<evidence type="ECO:0000313" key="3">
    <source>
        <dbReference type="EMBL" id="KAB1633507.1"/>
    </source>
</evidence>
<proteinExistence type="predicted"/>
<dbReference type="AlphaFoldDB" id="A0A7C8BP31"/>
<keyword evidence="1" id="KW-1133">Transmembrane helix</keyword>
<comment type="caution">
    <text evidence="3">The sequence shown here is derived from an EMBL/GenBank/DDBJ whole genome shotgun (WGS) entry which is preliminary data.</text>
</comment>
<dbReference type="EMBL" id="WBKA01000001">
    <property type="protein sequence ID" value="KAB1633507.1"/>
    <property type="molecule type" value="Genomic_DNA"/>
</dbReference>
<reference evidence="3 4" key="1">
    <citation type="submission" date="2019-09" db="EMBL/GenBank/DDBJ databases">
        <title>Phylogeny of genus Pseudoclavibacter and closely related genus.</title>
        <authorList>
            <person name="Li Y."/>
        </authorList>
    </citation>
    <scope>NUCLEOTIDE SEQUENCE [LARGE SCALE GENOMIC DNA]</scope>
    <source>
        <strain evidence="3 4">JCM 16921</strain>
    </source>
</reference>
<dbReference type="Proteomes" id="UP000481339">
    <property type="component" value="Unassembled WGS sequence"/>
</dbReference>
<feature type="transmembrane region" description="Helical" evidence="1">
    <location>
        <begin position="238"/>
        <end position="259"/>
    </location>
</feature>
<dbReference type="InterPro" id="IPR039447">
    <property type="entry name" value="UreH-like_TM_dom"/>
</dbReference>
<keyword evidence="1" id="KW-0812">Transmembrane</keyword>
<feature type="transmembrane region" description="Helical" evidence="1">
    <location>
        <begin position="199"/>
        <end position="226"/>
    </location>
</feature>
<accession>A0A7C8BP31</accession>
<keyword evidence="1" id="KW-0472">Membrane</keyword>
<name>A0A7C8BP31_9MICO</name>
<sequence>MGGELARIVLSGSLWAGVPIALLAGLASFLSPCVLPLVPGYLAYVGAITPDATAGRASGAGRAAAGGAAADGPAGAPAGSGVHAPGRSRTVVGVALFVLGFAAVFVVVGGVVGGLGRFLVTHEEVVTRVLGVVVMLLGLVFVGRFGALQRTLRPGWQPRVGLVGAPLLGVVFGLGWTPCMGPVLAAIQSLSLTSGSASIGAVLSLCFALGLGVPFLLIAAGWSWAGRTLGWARRHVRAINIVGGVLLVLLGAALATGLWTSWINTLQGWIGAYVTLI</sequence>
<dbReference type="InterPro" id="IPR051790">
    <property type="entry name" value="Cytochrome_c-biogenesis_DsbD"/>
</dbReference>
<keyword evidence="4" id="KW-1185">Reference proteome</keyword>
<evidence type="ECO:0000256" key="1">
    <source>
        <dbReference type="SAM" id="Phobius"/>
    </source>
</evidence>
<evidence type="ECO:0000259" key="2">
    <source>
        <dbReference type="Pfam" id="PF13386"/>
    </source>
</evidence>
<protein>
    <submittedName>
        <fullName evidence="3">Cytochrome c biogenesis protein CcdA</fullName>
    </submittedName>
</protein>
<feature type="domain" description="Urease accessory protein UreH-like transmembrane" evidence="2">
    <location>
        <begin position="87"/>
        <end position="252"/>
    </location>
</feature>
<gene>
    <name evidence="3" type="ORF">F8O02_00795</name>
</gene>
<evidence type="ECO:0000313" key="4">
    <source>
        <dbReference type="Proteomes" id="UP000481339"/>
    </source>
</evidence>
<feature type="transmembrane region" description="Helical" evidence="1">
    <location>
        <begin position="160"/>
        <end position="187"/>
    </location>
</feature>
<feature type="transmembrane region" description="Helical" evidence="1">
    <location>
        <begin position="14"/>
        <end position="38"/>
    </location>
</feature>